<dbReference type="HAMAP" id="MF_01928">
    <property type="entry name" value="PurK"/>
    <property type="match status" value="1"/>
</dbReference>
<dbReference type="InterPro" id="IPR013815">
    <property type="entry name" value="ATP_grasp_subdomain_1"/>
</dbReference>
<comment type="catalytic activity">
    <reaction evidence="4">
        <text>5-amino-1-(5-phospho-beta-D-ribosyl)imidazole + hydrogencarbonate + ATP = 5-carboxyamino-1-(5-phospho-D-ribosyl)imidazole + ADP + phosphate + 2 H(+)</text>
        <dbReference type="Rhea" id="RHEA:19317"/>
        <dbReference type="ChEBI" id="CHEBI:15378"/>
        <dbReference type="ChEBI" id="CHEBI:17544"/>
        <dbReference type="ChEBI" id="CHEBI:30616"/>
        <dbReference type="ChEBI" id="CHEBI:43474"/>
        <dbReference type="ChEBI" id="CHEBI:58730"/>
        <dbReference type="ChEBI" id="CHEBI:137981"/>
        <dbReference type="ChEBI" id="CHEBI:456216"/>
        <dbReference type="EC" id="6.3.4.18"/>
    </reaction>
</comment>
<dbReference type="PANTHER" id="PTHR11609:SF5">
    <property type="entry name" value="PHOSPHORIBOSYLAMINOIMIDAZOLE CARBOXYLASE"/>
    <property type="match status" value="1"/>
</dbReference>
<dbReference type="InterPro" id="IPR016185">
    <property type="entry name" value="PreATP-grasp_dom_sf"/>
</dbReference>
<dbReference type="InterPro" id="IPR011761">
    <property type="entry name" value="ATP-grasp"/>
</dbReference>
<dbReference type="GO" id="GO:0046872">
    <property type="term" value="F:metal ion binding"/>
    <property type="evidence" value="ECO:0007669"/>
    <property type="project" value="InterPro"/>
</dbReference>
<comment type="similarity">
    <text evidence="4">Belongs to the PurK/PurT family.</text>
</comment>
<dbReference type="EC" id="6.3.4.18" evidence="4"/>
<dbReference type="GO" id="GO:0005524">
    <property type="term" value="F:ATP binding"/>
    <property type="evidence" value="ECO:0007669"/>
    <property type="project" value="UniProtKB-UniRule"/>
</dbReference>
<dbReference type="NCBIfam" id="NF004680">
    <property type="entry name" value="PRK06019.1-6"/>
    <property type="match status" value="1"/>
</dbReference>
<dbReference type="AlphaFoldDB" id="R4Z1H1"/>
<dbReference type="Gene3D" id="3.40.50.20">
    <property type="match status" value="1"/>
</dbReference>
<feature type="binding site" evidence="4">
    <location>
        <begin position="303"/>
        <end position="304"/>
    </location>
    <ligand>
        <name>ATP</name>
        <dbReference type="ChEBI" id="CHEBI:30616"/>
    </ligand>
</feature>
<keyword evidence="2 4" id="KW-0658">Purine biosynthesis</keyword>
<dbReference type="GO" id="GO:0004638">
    <property type="term" value="F:phosphoribosylaminoimidazole carboxylase activity"/>
    <property type="evidence" value="ECO:0007669"/>
    <property type="project" value="InterPro"/>
</dbReference>
<evidence type="ECO:0000256" key="3">
    <source>
        <dbReference type="ARBA" id="ARBA00022840"/>
    </source>
</evidence>
<dbReference type="EMBL" id="CANL01000005">
    <property type="protein sequence ID" value="CCM62452.1"/>
    <property type="molecule type" value="Genomic_DNA"/>
</dbReference>
<dbReference type="GO" id="GO:0006189">
    <property type="term" value="P:'de novo' IMP biosynthetic process"/>
    <property type="evidence" value="ECO:0007669"/>
    <property type="project" value="UniProtKB-UniRule"/>
</dbReference>
<dbReference type="Proteomes" id="UP000018291">
    <property type="component" value="Unassembled WGS sequence"/>
</dbReference>
<feature type="binding site" evidence="4">
    <location>
        <position position="226"/>
    </location>
    <ligand>
        <name>ATP</name>
        <dbReference type="ChEBI" id="CHEBI:30616"/>
    </ligand>
</feature>
<dbReference type="Pfam" id="PF22660">
    <property type="entry name" value="RS_preATP-grasp-like"/>
    <property type="match status" value="1"/>
</dbReference>
<comment type="pathway">
    <text evidence="4">Purine metabolism; IMP biosynthesis via de novo pathway; 5-amino-1-(5-phospho-D-ribosyl)imidazole-4-carboxylate from 5-amino-1-(5-phospho-D-ribosyl)imidazole (N5-CAIR route): step 1/2.</text>
</comment>
<proteinExistence type="inferred from homology"/>
<dbReference type="GO" id="GO:0005829">
    <property type="term" value="C:cytosol"/>
    <property type="evidence" value="ECO:0007669"/>
    <property type="project" value="TreeGrafter"/>
</dbReference>
<dbReference type="STRING" id="1229780.BN381_130010"/>
<dbReference type="eggNOG" id="COG0026">
    <property type="taxonomic scope" value="Bacteria"/>
</dbReference>
<dbReference type="SUPFAM" id="SSF56059">
    <property type="entry name" value="Glutathione synthetase ATP-binding domain-like"/>
    <property type="match status" value="1"/>
</dbReference>
<dbReference type="InterPro" id="IPR054350">
    <property type="entry name" value="PurT/PurK_preATP-grasp"/>
</dbReference>
<dbReference type="SUPFAM" id="SSF52440">
    <property type="entry name" value="PreATP-grasp domain"/>
    <property type="match status" value="1"/>
</dbReference>
<evidence type="ECO:0000313" key="6">
    <source>
        <dbReference type="EMBL" id="CCM62452.1"/>
    </source>
</evidence>
<comment type="caution">
    <text evidence="4">Lacks conserved residue(s) required for the propagation of feature annotation.</text>
</comment>
<dbReference type="InterPro" id="IPR040686">
    <property type="entry name" value="PurK_C"/>
</dbReference>
<dbReference type="InterPro" id="IPR003135">
    <property type="entry name" value="ATP-grasp_carboxylate-amine"/>
</dbReference>
<dbReference type="HOGENOM" id="CLU_011534_0_1_11"/>
<dbReference type="InterPro" id="IPR005875">
    <property type="entry name" value="PurK"/>
</dbReference>
<dbReference type="InterPro" id="IPR011054">
    <property type="entry name" value="Rudment_hybrid_motif"/>
</dbReference>
<accession>R4Z1H1</accession>
<dbReference type="UniPathway" id="UPA00074">
    <property type="reaction ID" value="UER00942"/>
</dbReference>
<protein>
    <recommendedName>
        <fullName evidence="4">N5-carboxyaminoimidazole ribonucleotide synthase</fullName>
        <shortName evidence="4">N5-CAIR synthase</shortName>
        <ecNumber evidence="4">6.3.4.18</ecNumber>
    </recommendedName>
    <alternativeName>
        <fullName evidence="4">5-(carboxyamino)imidazole ribonucleotide synthetase</fullName>
    </alternativeName>
</protein>
<dbReference type="PROSITE" id="PS50975">
    <property type="entry name" value="ATP_GRASP"/>
    <property type="match status" value="1"/>
</dbReference>
<evidence type="ECO:0000313" key="7">
    <source>
        <dbReference type="Proteomes" id="UP000018291"/>
    </source>
</evidence>
<dbReference type="Gene3D" id="3.30.470.20">
    <property type="entry name" value="ATP-grasp fold, B domain"/>
    <property type="match status" value="1"/>
</dbReference>
<name>R4Z1H1_9ACTN</name>
<dbReference type="Pfam" id="PF02222">
    <property type="entry name" value="ATP-grasp"/>
    <property type="match status" value="1"/>
</dbReference>
<comment type="caution">
    <text evidence="6">The sequence shown here is derived from an EMBL/GenBank/DDBJ whole genome shotgun (WGS) entry which is preliminary data.</text>
</comment>
<organism evidence="6 7">
    <name type="scientific">Candidatus Neomicrothrix parvicella RN1</name>
    <dbReference type="NCBI Taxonomy" id="1229780"/>
    <lineage>
        <taxon>Bacteria</taxon>
        <taxon>Bacillati</taxon>
        <taxon>Actinomycetota</taxon>
        <taxon>Acidimicrobiia</taxon>
        <taxon>Acidimicrobiales</taxon>
        <taxon>Microthrixaceae</taxon>
        <taxon>Candidatus Neomicrothrix</taxon>
    </lineage>
</organism>
<keyword evidence="4 6" id="KW-0436">Ligase</keyword>
<comment type="function">
    <text evidence="4">Catalyzes the ATP-dependent conversion of 5-aminoimidazole ribonucleotide (AIR) and HCO(3)(-) to N5-carboxyaminoimidazole ribonucleotide (N5-CAIR).</text>
</comment>
<dbReference type="Gene3D" id="3.30.1490.20">
    <property type="entry name" value="ATP-grasp fold, A domain"/>
    <property type="match status" value="1"/>
</dbReference>
<evidence type="ECO:0000259" key="5">
    <source>
        <dbReference type="PROSITE" id="PS50975"/>
    </source>
</evidence>
<keyword evidence="7" id="KW-1185">Reference proteome</keyword>
<comment type="subunit">
    <text evidence="4">Homodimer.</text>
</comment>
<evidence type="ECO:0000256" key="4">
    <source>
        <dbReference type="HAMAP-Rule" id="MF_01928"/>
    </source>
</evidence>
<dbReference type="PANTHER" id="PTHR11609">
    <property type="entry name" value="PURINE BIOSYNTHESIS PROTEIN 6/7, PUR6/7"/>
    <property type="match status" value="1"/>
</dbReference>
<dbReference type="SUPFAM" id="SSF51246">
    <property type="entry name" value="Rudiment single hybrid motif"/>
    <property type="match status" value="1"/>
</dbReference>
<evidence type="ECO:0000256" key="1">
    <source>
        <dbReference type="ARBA" id="ARBA00022741"/>
    </source>
</evidence>
<sequence length="423" mass="43236">MGEATTSSVPSLPSDRAPRVGIIGGGQLARMMAQAAVSLGVEIHVLAGASDEGVPGVFASVTIGSPDDSAAIVAFAANVDVITFDHENVNWAALDALVASGASVYPGPDTMRFADKALQREHLARVGLPLPPFEIIDPAVPSADGGSISKAVHAFVDAHGPKVIAKVSRGGYDGRGVFPLEGAEAAAEFVNDWCAATRAAADATPTGTSTAGVRLVLEPALDLVAEVAVVTARRPGGEHATYPVLETIQRDGMCNEVVVPARLDDAVLEEASRIGAEVALATGAVGVLAVELFITTGGSVLVNELAPRVHNSGHLTADACVTGQFEQHLRAVLDLPLGDVSLRNPAAAMVNVVGAGASPEPRARLIDGMAVDPAAKVHLYAKTPKPNRKIGHVTVCDDSADTALARATAVARALDGRKENAGT</sequence>
<feature type="binding site" evidence="4">
    <location>
        <position position="166"/>
    </location>
    <ligand>
        <name>ATP</name>
        <dbReference type="ChEBI" id="CHEBI:30616"/>
    </ligand>
</feature>
<reference evidence="6 7" key="1">
    <citation type="journal article" date="2013" name="ISME J.">
        <title>Metabolic model for the filamentous 'Candidatus Microthrix parvicella' based on genomic and metagenomic analyses.</title>
        <authorList>
            <person name="Jon McIlroy S."/>
            <person name="Kristiansen R."/>
            <person name="Albertsen M."/>
            <person name="Michael Karst S."/>
            <person name="Rossetti S."/>
            <person name="Lund Nielsen J."/>
            <person name="Tandoi V."/>
            <person name="James Seviour R."/>
            <person name="Nielsen P.H."/>
        </authorList>
    </citation>
    <scope>NUCLEOTIDE SEQUENCE [LARGE SCALE GENOMIC DNA]</scope>
    <source>
        <strain evidence="6 7">RN1</strain>
    </source>
</reference>
<dbReference type="RefSeq" id="WP_012223953.1">
    <property type="nucleotide sequence ID" value="NZ_HG422565.1"/>
</dbReference>
<feature type="domain" description="ATP-grasp" evidence="5">
    <location>
        <begin position="120"/>
        <end position="333"/>
    </location>
</feature>
<feature type="binding site" evidence="4">
    <location>
        <begin position="218"/>
        <end position="221"/>
    </location>
    <ligand>
        <name>ATP</name>
        <dbReference type="ChEBI" id="CHEBI:30616"/>
    </ligand>
</feature>
<evidence type="ECO:0000256" key="2">
    <source>
        <dbReference type="ARBA" id="ARBA00022755"/>
    </source>
</evidence>
<keyword evidence="3 4" id="KW-0067">ATP-binding</keyword>
<dbReference type="Pfam" id="PF17769">
    <property type="entry name" value="PurK_C"/>
    <property type="match status" value="1"/>
</dbReference>
<dbReference type="GO" id="GO:0034028">
    <property type="term" value="F:5-(carboxyamino)imidazole ribonucleotide synthase activity"/>
    <property type="evidence" value="ECO:0007669"/>
    <property type="project" value="UniProtKB-UniRule"/>
</dbReference>
<keyword evidence="1 4" id="KW-0547">Nucleotide-binding</keyword>
<gene>
    <name evidence="4" type="primary">purK</name>
    <name evidence="6" type="ORF">BN381_130010</name>
</gene>